<dbReference type="Ensembl" id="ENSPKIT00000040947.1">
    <property type="protein sequence ID" value="ENSPKIP00000016456.1"/>
    <property type="gene ID" value="ENSPKIG00000002772.1"/>
</dbReference>
<evidence type="ECO:0000259" key="3">
    <source>
        <dbReference type="SMART" id="SM00198"/>
    </source>
</evidence>
<dbReference type="PRINTS" id="PR00838">
    <property type="entry name" value="V5ALLERGEN"/>
</dbReference>
<dbReference type="PANTHER" id="PTHR10334">
    <property type="entry name" value="CYSTEINE-RICH SECRETORY PROTEIN-RELATED"/>
    <property type="match status" value="1"/>
</dbReference>
<dbReference type="PROSITE" id="PS01009">
    <property type="entry name" value="CRISP_1"/>
    <property type="match status" value="1"/>
</dbReference>
<dbReference type="Proteomes" id="UP000261540">
    <property type="component" value="Unplaced"/>
</dbReference>
<dbReference type="Pfam" id="PF00188">
    <property type="entry name" value="CAP"/>
    <property type="match status" value="1"/>
</dbReference>
<dbReference type="InterPro" id="IPR018244">
    <property type="entry name" value="Allrgn_V5/Tpx1_CS"/>
</dbReference>
<dbReference type="InterPro" id="IPR014044">
    <property type="entry name" value="CAP_dom"/>
</dbReference>
<sequence>MAVNSLCLVIWTAIVTSRMNAQPLTDRQKLNISDPIFSELCVRTHNYHRSRVTPPASNMMYMTRDETLAKVAQDWASKCIFSHNPSLQIPYKLHPSFRTVGENIWKGSTALFSVENAIQMWVGESKYYSYQTNQCNGCGHYTQVVWAKSYKVGCASNTFITIIKRNPPQPPCQNEKGTPCSSCPGKKCLSNLYPSIHFLILLLLCRVIWGSEPVYTYDPKAENKPGWGTNPSQGR</sequence>
<proteinExistence type="inferred from homology"/>
<feature type="chain" id="PRO_5017341725" evidence="2">
    <location>
        <begin position="22"/>
        <end position="235"/>
    </location>
</feature>
<keyword evidence="5" id="KW-1185">Reference proteome</keyword>
<organism evidence="4 5">
    <name type="scientific">Paramormyrops kingsleyae</name>
    <dbReference type="NCBI Taxonomy" id="1676925"/>
    <lineage>
        <taxon>Eukaryota</taxon>
        <taxon>Metazoa</taxon>
        <taxon>Chordata</taxon>
        <taxon>Craniata</taxon>
        <taxon>Vertebrata</taxon>
        <taxon>Euteleostomi</taxon>
        <taxon>Actinopterygii</taxon>
        <taxon>Neopterygii</taxon>
        <taxon>Teleostei</taxon>
        <taxon>Osteoglossocephala</taxon>
        <taxon>Osteoglossomorpha</taxon>
        <taxon>Osteoglossiformes</taxon>
        <taxon>Mormyridae</taxon>
        <taxon>Paramormyrops</taxon>
    </lineage>
</organism>
<dbReference type="Gene3D" id="3.40.33.10">
    <property type="entry name" value="CAP"/>
    <property type="match status" value="1"/>
</dbReference>
<dbReference type="GeneTree" id="ENSGT00940000160727"/>
<dbReference type="AlphaFoldDB" id="A0A3B3RFK2"/>
<protein>
    <submittedName>
        <fullName evidence="4">GLI pathosis related 1</fullName>
    </submittedName>
</protein>
<dbReference type="InterPro" id="IPR001283">
    <property type="entry name" value="CRISP-related"/>
</dbReference>
<evidence type="ECO:0000313" key="4">
    <source>
        <dbReference type="Ensembl" id="ENSPKIP00000016456.1"/>
    </source>
</evidence>
<comment type="similarity">
    <text evidence="1">Belongs to the CRISP family.</text>
</comment>
<dbReference type="SMART" id="SM00198">
    <property type="entry name" value="SCP"/>
    <property type="match status" value="1"/>
</dbReference>
<reference evidence="4" key="2">
    <citation type="submission" date="2025-09" db="UniProtKB">
        <authorList>
            <consortium name="Ensembl"/>
        </authorList>
    </citation>
    <scope>IDENTIFICATION</scope>
</reference>
<reference evidence="4" key="1">
    <citation type="submission" date="2025-08" db="UniProtKB">
        <authorList>
            <consortium name="Ensembl"/>
        </authorList>
    </citation>
    <scope>IDENTIFICATION</scope>
</reference>
<feature type="signal peptide" evidence="2">
    <location>
        <begin position="1"/>
        <end position="21"/>
    </location>
</feature>
<evidence type="ECO:0000313" key="5">
    <source>
        <dbReference type="Proteomes" id="UP000261540"/>
    </source>
</evidence>
<evidence type="ECO:0000256" key="2">
    <source>
        <dbReference type="SAM" id="SignalP"/>
    </source>
</evidence>
<accession>A0A3B3RFK2</accession>
<dbReference type="SUPFAM" id="SSF55797">
    <property type="entry name" value="PR-1-like"/>
    <property type="match status" value="1"/>
</dbReference>
<evidence type="ECO:0000256" key="1">
    <source>
        <dbReference type="ARBA" id="ARBA00009923"/>
    </source>
</evidence>
<dbReference type="PRINTS" id="PR00837">
    <property type="entry name" value="V5TPXLIKE"/>
</dbReference>
<name>A0A3B3RFK2_9TELE</name>
<dbReference type="InterPro" id="IPR035940">
    <property type="entry name" value="CAP_sf"/>
</dbReference>
<dbReference type="GO" id="GO:0005576">
    <property type="term" value="C:extracellular region"/>
    <property type="evidence" value="ECO:0007669"/>
    <property type="project" value="InterPro"/>
</dbReference>
<feature type="domain" description="SCP" evidence="3">
    <location>
        <begin position="36"/>
        <end position="190"/>
    </location>
</feature>
<dbReference type="InterPro" id="IPR002413">
    <property type="entry name" value="V5_allergen-like"/>
</dbReference>
<dbReference type="STRING" id="1676925.ENSPKIP00000016456"/>
<keyword evidence="2" id="KW-0732">Signal</keyword>